<dbReference type="Proteomes" id="UP000053599">
    <property type="component" value="Unassembled WGS sequence"/>
</dbReference>
<proteinExistence type="predicted"/>
<name>A0A0D1X8C4_9EURO</name>
<gene>
    <name evidence="1" type="ORF">PV11_06021</name>
</gene>
<evidence type="ECO:0000313" key="1">
    <source>
        <dbReference type="EMBL" id="KIV84046.1"/>
    </source>
</evidence>
<organism evidence="1 2">
    <name type="scientific">Exophiala sideris</name>
    <dbReference type="NCBI Taxonomy" id="1016849"/>
    <lineage>
        <taxon>Eukaryota</taxon>
        <taxon>Fungi</taxon>
        <taxon>Dikarya</taxon>
        <taxon>Ascomycota</taxon>
        <taxon>Pezizomycotina</taxon>
        <taxon>Eurotiomycetes</taxon>
        <taxon>Chaetothyriomycetidae</taxon>
        <taxon>Chaetothyriales</taxon>
        <taxon>Herpotrichiellaceae</taxon>
        <taxon>Exophiala</taxon>
    </lineage>
</organism>
<dbReference type="AlphaFoldDB" id="A0A0D1X8C4"/>
<protein>
    <submittedName>
        <fullName evidence="1">Uncharacterized protein</fullName>
    </submittedName>
</protein>
<dbReference type="HOGENOM" id="CLU_2073170_0_0_1"/>
<evidence type="ECO:0000313" key="2">
    <source>
        <dbReference type="Proteomes" id="UP000053599"/>
    </source>
</evidence>
<reference evidence="1 2" key="1">
    <citation type="submission" date="2015-01" db="EMBL/GenBank/DDBJ databases">
        <title>The Genome Sequence of Exophiala sideris CBS121828.</title>
        <authorList>
            <consortium name="The Broad Institute Genomics Platform"/>
            <person name="Cuomo C."/>
            <person name="de Hoog S."/>
            <person name="Gorbushina A."/>
            <person name="Stielow B."/>
            <person name="Teixiera M."/>
            <person name="Abouelleil A."/>
            <person name="Chapman S.B."/>
            <person name="Priest M."/>
            <person name="Young S.K."/>
            <person name="Wortman J."/>
            <person name="Nusbaum C."/>
            <person name="Birren B."/>
        </authorList>
    </citation>
    <scope>NUCLEOTIDE SEQUENCE [LARGE SCALE GENOMIC DNA]</scope>
    <source>
        <strain evidence="1 2">CBS 121828</strain>
    </source>
</reference>
<accession>A0A0D1X8C4</accession>
<dbReference type="EMBL" id="KN846952">
    <property type="protein sequence ID" value="KIV84046.1"/>
    <property type="molecule type" value="Genomic_DNA"/>
</dbReference>
<sequence>MATAETNNLAAHIQPSNMASGRWKTTAHKSCAAEPYEQEPNVFKGTRPLRLIHPACIEIPYHVLRSWGEKRFSTSDWLYQRWDLSLLSFDKEYWRARRSQMTKVRRSIKFDGKEWLEG</sequence>